<reference evidence="3" key="1">
    <citation type="journal article" date="2019" name="Nat. Commun.">
        <title>Expansion of phycobilisome linker gene families in mesophilic red algae.</title>
        <authorList>
            <person name="Lee J."/>
            <person name="Kim D."/>
            <person name="Bhattacharya D."/>
            <person name="Yoon H.S."/>
        </authorList>
    </citation>
    <scope>NUCLEOTIDE SEQUENCE [LARGE SCALE GENOMIC DNA]</scope>
    <source>
        <strain evidence="3">CCMP 1328</strain>
    </source>
</reference>
<proteinExistence type="predicted"/>
<dbReference type="EMBL" id="VRMN01000001">
    <property type="protein sequence ID" value="KAA8499540.1"/>
    <property type="molecule type" value="Genomic_DNA"/>
</dbReference>
<keyword evidence="1" id="KW-1133">Transmembrane helix</keyword>
<feature type="transmembrane region" description="Helical" evidence="1">
    <location>
        <begin position="94"/>
        <end position="114"/>
    </location>
</feature>
<comment type="caution">
    <text evidence="2">The sequence shown here is derived from an EMBL/GenBank/DDBJ whole genome shotgun (WGS) entry which is preliminary data.</text>
</comment>
<dbReference type="AlphaFoldDB" id="A0A5J4Z8W1"/>
<sequence length="150" mass="16269">MAPLVFAISGELSPAHDIGNAFLAPELLCVVAVVVSQLSILAVRLMDPDGRSDPQGMLLDVTKFLASVGGCSASFVLGHWQGLHLPGAQWLCQMYYWLAIMSAAVAIVILAYAWHPWTVLVDVFSCVKQAIHETESITEGSSHRSREPEH</sequence>
<evidence type="ECO:0000313" key="3">
    <source>
        <dbReference type="Proteomes" id="UP000324585"/>
    </source>
</evidence>
<evidence type="ECO:0000313" key="2">
    <source>
        <dbReference type="EMBL" id="KAA8499540.1"/>
    </source>
</evidence>
<evidence type="ECO:0000256" key="1">
    <source>
        <dbReference type="SAM" id="Phobius"/>
    </source>
</evidence>
<keyword evidence="3" id="KW-1185">Reference proteome</keyword>
<accession>A0A5J4Z8W1</accession>
<organism evidence="2 3">
    <name type="scientific">Porphyridium purpureum</name>
    <name type="common">Red alga</name>
    <name type="synonym">Porphyridium cruentum</name>
    <dbReference type="NCBI Taxonomy" id="35688"/>
    <lineage>
        <taxon>Eukaryota</taxon>
        <taxon>Rhodophyta</taxon>
        <taxon>Bangiophyceae</taxon>
        <taxon>Porphyridiales</taxon>
        <taxon>Porphyridiaceae</taxon>
        <taxon>Porphyridium</taxon>
    </lineage>
</organism>
<feature type="transmembrane region" description="Helical" evidence="1">
    <location>
        <begin position="64"/>
        <end position="82"/>
    </location>
</feature>
<keyword evidence="1" id="KW-0472">Membrane</keyword>
<protein>
    <submittedName>
        <fullName evidence="2">Uncharacterized protein</fullName>
    </submittedName>
</protein>
<name>A0A5J4Z8W1_PORPP</name>
<gene>
    <name evidence="2" type="ORF">FVE85_7125</name>
</gene>
<feature type="transmembrane region" description="Helical" evidence="1">
    <location>
        <begin position="22"/>
        <end position="43"/>
    </location>
</feature>
<keyword evidence="1" id="KW-0812">Transmembrane</keyword>
<dbReference type="Proteomes" id="UP000324585">
    <property type="component" value="Unassembled WGS sequence"/>
</dbReference>